<protein>
    <submittedName>
        <fullName evidence="1">Uncharacterized protein</fullName>
    </submittedName>
</protein>
<dbReference type="EMBL" id="CAAALY010012166">
    <property type="protein sequence ID" value="VEL11564.1"/>
    <property type="molecule type" value="Genomic_DNA"/>
</dbReference>
<comment type="caution">
    <text evidence="1">The sequence shown here is derived from an EMBL/GenBank/DDBJ whole genome shotgun (WGS) entry which is preliminary data.</text>
</comment>
<evidence type="ECO:0000313" key="2">
    <source>
        <dbReference type="Proteomes" id="UP000784294"/>
    </source>
</evidence>
<reference evidence="1" key="1">
    <citation type="submission" date="2018-11" db="EMBL/GenBank/DDBJ databases">
        <authorList>
            <consortium name="Pathogen Informatics"/>
        </authorList>
    </citation>
    <scope>NUCLEOTIDE SEQUENCE</scope>
</reference>
<evidence type="ECO:0000313" key="1">
    <source>
        <dbReference type="EMBL" id="VEL11564.1"/>
    </source>
</evidence>
<dbReference type="Proteomes" id="UP000784294">
    <property type="component" value="Unassembled WGS sequence"/>
</dbReference>
<sequence>MDRLGVAQLGSVGSQVYISATTCSFYQCFRLKEDKKTRASISMYRGQPCWGRLSRQFCVAPSSSVQPKSVLSDKVLKCGNAHFSRIWLA</sequence>
<proteinExistence type="predicted"/>
<keyword evidence="2" id="KW-1185">Reference proteome</keyword>
<name>A0A3S5B2P5_9PLAT</name>
<dbReference type="AlphaFoldDB" id="A0A3S5B2P5"/>
<accession>A0A3S5B2P5</accession>
<organism evidence="1 2">
    <name type="scientific">Protopolystoma xenopodis</name>
    <dbReference type="NCBI Taxonomy" id="117903"/>
    <lineage>
        <taxon>Eukaryota</taxon>
        <taxon>Metazoa</taxon>
        <taxon>Spiralia</taxon>
        <taxon>Lophotrochozoa</taxon>
        <taxon>Platyhelminthes</taxon>
        <taxon>Monogenea</taxon>
        <taxon>Polyopisthocotylea</taxon>
        <taxon>Polystomatidea</taxon>
        <taxon>Polystomatidae</taxon>
        <taxon>Protopolystoma</taxon>
    </lineage>
</organism>
<gene>
    <name evidence="1" type="ORF">PXEA_LOCUS5004</name>
</gene>